<dbReference type="AlphaFoldDB" id="A0AAV2PWZ1"/>
<feature type="compositionally biased region" description="Pro residues" evidence="1">
    <location>
        <begin position="20"/>
        <end position="43"/>
    </location>
</feature>
<evidence type="ECO:0000256" key="1">
    <source>
        <dbReference type="SAM" id="MobiDB-lite"/>
    </source>
</evidence>
<accession>A0AAV2PWZ1</accession>
<proteinExistence type="predicted"/>
<evidence type="ECO:0000313" key="3">
    <source>
        <dbReference type="Proteomes" id="UP001497623"/>
    </source>
</evidence>
<dbReference type="EMBL" id="CAXKWB010001817">
    <property type="protein sequence ID" value="CAL4065550.1"/>
    <property type="molecule type" value="Genomic_DNA"/>
</dbReference>
<feature type="region of interest" description="Disordered" evidence="1">
    <location>
        <begin position="1"/>
        <end position="47"/>
    </location>
</feature>
<feature type="non-terminal residue" evidence="2">
    <location>
        <position position="1"/>
    </location>
</feature>
<organism evidence="2 3">
    <name type="scientific">Meganyctiphanes norvegica</name>
    <name type="common">Northern krill</name>
    <name type="synonym">Thysanopoda norvegica</name>
    <dbReference type="NCBI Taxonomy" id="48144"/>
    <lineage>
        <taxon>Eukaryota</taxon>
        <taxon>Metazoa</taxon>
        <taxon>Ecdysozoa</taxon>
        <taxon>Arthropoda</taxon>
        <taxon>Crustacea</taxon>
        <taxon>Multicrustacea</taxon>
        <taxon>Malacostraca</taxon>
        <taxon>Eumalacostraca</taxon>
        <taxon>Eucarida</taxon>
        <taxon>Euphausiacea</taxon>
        <taxon>Euphausiidae</taxon>
        <taxon>Meganyctiphanes</taxon>
    </lineage>
</organism>
<keyword evidence="3" id="KW-1185">Reference proteome</keyword>
<sequence>GMSSRSYQPVGGPRRQLQPSPRPQGPPPSLGQQPMPLPMPSGPDPVLSRRLDMLEQRLNSTEQSNRTLLDEIIRVQQDNKISVKKNEIGLGEERENRSRLDTAFRQTQNKIYEFDDRIRRSEEG</sequence>
<dbReference type="Proteomes" id="UP001497623">
    <property type="component" value="Unassembled WGS sequence"/>
</dbReference>
<gene>
    <name evidence="2" type="ORF">MNOR_LOCUS4878</name>
</gene>
<protein>
    <submittedName>
        <fullName evidence="2">Uncharacterized protein</fullName>
    </submittedName>
</protein>
<comment type="caution">
    <text evidence="2">The sequence shown here is derived from an EMBL/GenBank/DDBJ whole genome shotgun (WGS) entry which is preliminary data.</text>
</comment>
<evidence type="ECO:0000313" key="2">
    <source>
        <dbReference type="EMBL" id="CAL4065550.1"/>
    </source>
</evidence>
<feature type="non-terminal residue" evidence="2">
    <location>
        <position position="124"/>
    </location>
</feature>
<reference evidence="2 3" key="1">
    <citation type="submission" date="2024-05" db="EMBL/GenBank/DDBJ databases">
        <authorList>
            <person name="Wallberg A."/>
        </authorList>
    </citation>
    <scope>NUCLEOTIDE SEQUENCE [LARGE SCALE GENOMIC DNA]</scope>
</reference>
<name>A0AAV2PWZ1_MEGNR</name>